<name>A0ABR7NQ89_9FIRM</name>
<feature type="transmembrane region" description="Helical" evidence="6">
    <location>
        <begin position="155"/>
        <end position="175"/>
    </location>
</feature>
<evidence type="ECO:0000256" key="2">
    <source>
        <dbReference type="ARBA" id="ARBA00022475"/>
    </source>
</evidence>
<feature type="transmembrane region" description="Helical" evidence="6">
    <location>
        <begin position="114"/>
        <end position="134"/>
    </location>
</feature>
<proteinExistence type="predicted"/>
<feature type="transmembrane region" description="Helical" evidence="6">
    <location>
        <begin position="253"/>
        <end position="275"/>
    </location>
</feature>
<reference evidence="7 8" key="1">
    <citation type="submission" date="2020-08" db="EMBL/GenBank/DDBJ databases">
        <title>Genome public.</title>
        <authorList>
            <person name="Liu C."/>
            <person name="Sun Q."/>
        </authorList>
    </citation>
    <scope>NUCLEOTIDE SEQUENCE [LARGE SCALE GENOMIC DNA]</scope>
    <source>
        <strain evidence="7 8">BX10</strain>
    </source>
</reference>
<evidence type="ECO:0000313" key="7">
    <source>
        <dbReference type="EMBL" id="MBC8597716.1"/>
    </source>
</evidence>
<feature type="transmembrane region" description="Helical" evidence="6">
    <location>
        <begin position="328"/>
        <end position="346"/>
    </location>
</feature>
<feature type="transmembrane region" description="Helical" evidence="6">
    <location>
        <begin position="412"/>
        <end position="431"/>
    </location>
</feature>
<feature type="transmembrane region" description="Helical" evidence="6">
    <location>
        <begin position="219"/>
        <end position="241"/>
    </location>
</feature>
<evidence type="ECO:0000256" key="4">
    <source>
        <dbReference type="ARBA" id="ARBA00022989"/>
    </source>
</evidence>
<accession>A0ABR7NQ89</accession>
<evidence type="ECO:0008006" key="9">
    <source>
        <dbReference type="Google" id="ProtNLM"/>
    </source>
</evidence>
<comment type="subcellular location">
    <subcellularLocation>
        <location evidence="1">Cell membrane</location>
        <topology evidence="1">Multi-pass membrane protein</topology>
    </subcellularLocation>
</comment>
<dbReference type="RefSeq" id="WP_262426626.1">
    <property type="nucleotide sequence ID" value="NZ_JACRTJ010000001.1"/>
</dbReference>
<gene>
    <name evidence="7" type="ORF">H8708_00450</name>
</gene>
<evidence type="ECO:0000256" key="1">
    <source>
        <dbReference type="ARBA" id="ARBA00004651"/>
    </source>
</evidence>
<sequence length="471" mass="55507">MYQGVSIFIKKLSYVTFVQIFSMLVSAILTVFVPKLLRITDYGFWQLFMFYQGYIGVFHLGWNDGIYLQIGGKKYEELNRKELFSQLILLSGLQIIFAYFIILGSYLFEYDYNRKYIFCCLAISLVISNIRLFFQYILQATSRIKEFSVSIFADRITYLFFALYGLFVLGNSYKILLIGDIIGKTISLLVLIFFCRDIAFRRISDFDFDIKAVFNNIHIGIKLLFSNMASMLITGIIRWGIEYNWSIAVFGEISLSLTLAQIMITFINMIGIIIYPMLRNTNEKDLGVLYSNVRLILQIFIFTILIFYFPFSKLLISWIPAYKKSIEYMALLCPILFYESEMALLNNTYMKALRMERIMMNINIKVTIISAVLTFIFCFWLKNLLPTILSVLFLLLYRCYLCKKEIEKKLNLYDTFCLLEFLFPICFVLFHFYLGGILGWSMYIIYLIFFIIHKKKDIKYIYSSIVKLSNY</sequence>
<dbReference type="Proteomes" id="UP000647491">
    <property type="component" value="Unassembled WGS sequence"/>
</dbReference>
<keyword evidence="8" id="KW-1185">Reference proteome</keyword>
<feature type="transmembrane region" description="Helical" evidence="6">
    <location>
        <begin position="437"/>
        <end position="453"/>
    </location>
</feature>
<dbReference type="PANTHER" id="PTHR30250">
    <property type="entry name" value="PST FAMILY PREDICTED COLANIC ACID TRANSPORTER"/>
    <property type="match status" value="1"/>
</dbReference>
<keyword evidence="2" id="KW-1003">Cell membrane</keyword>
<feature type="transmembrane region" description="Helical" evidence="6">
    <location>
        <begin position="181"/>
        <end position="199"/>
    </location>
</feature>
<organism evidence="7 8">
    <name type="scientific">Enterocloster hominis</name>
    <name type="common">ex Liu et al. 2021</name>
    <dbReference type="NCBI Taxonomy" id="2763663"/>
    <lineage>
        <taxon>Bacteria</taxon>
        <taxon>Bacillati</taxon>
        <taxon>Bacillota</taxon>
        <taxon>Clostridia</taxon>
        <taxon>Lachnospirales</taxon>
        <taxon>Lachnospiraceae</taxon>
        <taxon>Enterocloster</taxon>
    </lineage>
</organism>
<feature type="transmembrane region" description="Helical" evidence="6">
    <location>
        <begin position="44"/>
        <end position="62"/>
    </location>
</feature>
<keyword evidence="4 6" id="KW-1133">Transmembrane helix</keyword>
<dbReference type="EMBL" id="JACRTJ010000001">
    <property type="protein sequence ID" value="MBC8597716.1"/>
    <property type="molecule type" value="Genomic_DNA"/>
</dbReference>
<keyword evidence="5 6" id="KW-0472">Membrane</keyword>
<dbReference type="PANTHER" id="PTHR30250:SF11">
    <property type="entry name" value="O-ANTIGEN TRANSPORTER-RELATED"/>
    <property type="match status" value="1"/>
</dbReference>
<feature type="transmembrane region" description="Helical" evidence="6">
    <location>
        <begin position="383"/>
        <end position="400"/>
    </location>
</feature>
<feature type="transmembrane region" description="Helical" evidence="6">
    <location>
        <begin position="83"/>
        <end position="108"/>
    </location>
</feature>
<feature type="transmembrane region" description="Helical" evidence="6">
    <location>
        <begin position="12"/>
        <end position="32"/>
    </location>
</feature>
<dbReference type="InterPro" id="IPR050833">
    <property type="entry name" value="Poly_Biosynth_Transport"/>
</dbReference>
<keyword evidence="3 6" id="KW-0812">Transmembrane</keyword>
<evidence type="ECO:0000256" key="3">
    <source>
        <dbReference type="ARBA" id="ARBA00022692"/>
    </source>
</evidence>
<evidence type="ECO:0000256" key="5">
    <source>
        <dbReference type="ARBA" id="ARBA00023136"/>
    </source>
</evidence>
<feature type="transmembrane region" description="Helical" evidence="6">
    <location>
        <begin position="295"/>
        <end position="316"/>
    </location>
</feature>
<feature type="transmembrane region" description="Helical" evidence="6">
    <location>
        <begin position="358"/>
        <end position="377"/>
    </location>
</feature>
<comment type="caution">
    <text evidence="7">The sequence shown here is derived from an EMBL/GenBank/DDBJ whole genome shotgun (WGS) entry which is preliminary data.</text>
</comment>
<evidence type="ECO:0000256" key="6">
    <source>
        <dbReference type="SAM" id="Phobius"/>
    </source>
</evidence>
<protein>
    <recommendedName>
        <fullName evidence="9">Polysaccharide biosynthesis protein</fullName>
    </recommendedName>
</protein>
<evidence type="ECO:0000313" key="8">
    <source>
        <dbReference type="Proteomes" id="UP000647491"/>
    </source>
</evidence>